<dbReference type="PANTHER" id="PTHR11360:SF284">
    <property type="entry name" value="EG:103B4.3 PROTEIN-RELATED"/>
    <property type="match status" value="1"/>
</dbReference>
<dbReference type="InterPro" id="IPR036259">
    <property type="entry name" value="MFS_trans_sf"/>
</dbReference>
<dbReference type="AlphaFoldDB" id="A0A381NYC1"/>
<feature type="transmembrane region" description="Helical" evidence="1">
    <location>
        <begin position="103"/>
        <end position="125"/>
    </location>
</feature>
<evidence type="ECO:0000313" key="3">
    <source>
        <dbReference type="EMBL" id="SUZ59189.1"/>
    </source>
</evidence>
<feature type="transmembrane region" description="Helical" evidence="1">
    <location>
        <begin position="171"/>
        <end position="194"/>
    </location>
</feature>
<reference evidence="3" key="1">
    <citation type="submission" date="2018-05" db="EMBL/GenBank/DDBJ databases">
        <authorList>
            <person name="Lanie J.A."/>
            <person name="Ng W.-L."/>
            <person name="Kazmierczak K.M."/>
            <person name="Andrzejewski T.M."/>
            <person name="Davidsen T.M."/>
            <person name="Wayne K.J."/>
            <person name="Tettelin H."/>
            <person name="Glass J.I."/>
            <person name="Rusch D."/>
            <person name="Podicherti R."/>
            <person name="Tsui H.-C.T."/>
            <person name="Winkler M.E."/>
        </authorList>
    </citation>
    <scope>NUCLEOTIDE SEQUENCE</scope>
</reference>
<feature type="domain" description="Major facilitator superfamily (MFS) profile" evidence="2">
    <location>
        <begin position="12"/>
        <end position="391"/>
    </location>
</feature>
<evidence type="ECO:0000259" key="2">
    <source>
        <dbReference type="PROSITE" id="PS50850"/>
    </source>
</evidence>
<keyword evidence="1" id="KW-0472">Membrane</keyword>
<keyword evidence="1" id="KW-0812">Transmembrane</keyword>
<organism evidence="3">
    <name type="scientific">marine metagenome</name>
    <dbReference type="NCBI Taxonomy" id="408172"/>
    <lineage>
        <taxon>unclassified sequences</taxon>
        <taxon>metagenomes</taxon>
        <taxon>ecological metagenomes</taxon>
    </lineage>
</organism>
<dbReference type="GO" id="GO:0022857">
    <property type="term" value="F:transmembrane transporter activity"/>
    <property type="evidence" value="ECO:0007669"/>
    <property type="project" value="InterPro"/>
</dbReference>
<feature type="transmembrane region" description="Helical" evidence="1">
    <location>
        <begin position="277"/>
        <end position="295"/>
    </location>
</feature>
<feature type="transmembrane region" description="Helical" evidence="1">
    <location>
        <begin position="365"/>
        <end position="386"/>
    </location>
</feature>
<dbReference type="EMBL" id="UINC01000666">
    <property type="protein sequence ID" value="SUZ59189.1"/>
    <property type="molecule type" value="Genomic_DNA"/>
</dbReference>
<feature type="transmembrane region" description="Helical" evidence="1">
    <location>
        <begin position="137"/>
        <end position="159"/>
    </location>
</feature>
<feature type="transmembrane region" description="Helical" evidence="1">
    <location>
        <begin position="215"/>
        <end position="236"/>
    </location>
</feature>
<gene>
    <name evidence="3" type="ORF">METZ01_LOCUS12043</name>
</gene>
<dbReference type="InterPro" id="IPR050327">
    <property type="entry name" value="Proton-linked_MCT"/>
</dbReference>
<dbReference type="Pfam" id="PF07690">
    <property type="entry name" value="MFS_1"/>
    <property type="match status" value="1"/>
</dbReference>
<dbReference type="InterPro" id="IPR011701">
    <property type="entry name" value="MFS"/>
</dbReference>
<accession>A0A381NYC1</accession>
<evidence type="ECO:0000256" key="1">
    <source>
        <dbReference type="SAM" id="Phobius"/>
    </source>
</evidence>
<feature type="transmembrane region" description="Helical" evidence="1">
    <location>
        <begin position="336"/>
        <end position="359"/>
    </location>
</feature>
<feature type="transmembrane region" description="Helical" evidence="1">
    <location>
        <begin position="80"/>
        <end position="97"/>
    </location>
</feature>
<feature type="transmembrane region" description="Helical" evidence="1">
    <location>
        <begin position="242"/>
        <end position="265"/>
    </location>
</feature>
<keyword evidence="1" id="KW-1133">Transmembrane helix</keyword>
<feature type="transmembrane region" description="Helical" evidence="1">
    <location>
        <begin position="49"/>
        <end position="68"/>
    </location>
</feature>
<proteinExistence type="predicted"/>
<dbReference type="InterPro" id="IPR020846">
    <property type="entry name" value="MFS_dom"/>
</dbReference>
<feature type="transmembrane region" description="Helical" evidence="1">
    <location>
        <begin position="301"/>
        <end position="324"/>
    </location>
</feature>
<dbReference type="Gene3D" id="1.20.1250.20">
    <property type="entry name" value="MFS general substrate transporter like domains"/>
    <property type="match status" value="2"/>
</dbReference>
<sequence>MSNEHLIDSPRAWLTVVATFLSSAVALGSVYSFGAFFQSMADDFGTGKGSTAVIFGVTTFSFFWLSLITSRLADRYGPRPVLAFGAVALFVGLWTTSNVNSISVGYVTFGTGAGIAAACAYIPMLAHVGGWFEKRRATAVGISVAGIGVGTLVMTPLAARLIDLYGWRTTYRIFGVVGSLVLAVCTLMMARAPGVAGAAPSRIKEAFRSATFRKLWIAGLSSGMALFVPFVFAVPYAKERGVSSVAAATLVGVLGGSSVLSRIGFSWLTNHFGSFRVFRFGAALCPLSFVIWLLAGSSFATLVVFMAVLGVGYGSFVAVSPLVLADLFGVVGLGSLMGIFYTAQGLGALIGAPVAGRLIDVYGGYTMPLLVALGFGVISFLLLTLLPTTPSGNLAVAGVNQAEAGGPGSDLAVALSAFDETLMELEDWADT</sequence>
<dbReference type="PROSITE" id="PS50850">
    <property type="entry name" value="MFS"/>
    <property type="match status" value="1"/>
</dbReference>
<name>A0A381NYC1_9ZZZZ</name>
<protein>
    <recommendedName>
        <fullName evidence="2">Major facilitator superfamily (MFS) profile domain-containing protein</fullName>
    </recommendedName>
</protein>
<dbReference type="PANTHER" id="PTHR11360">
    <property type="entry name" value="MONOCARBOXYLATE TRANSPORTER"/>
    <property type="match status" value="1"/>
</dbReference>
<dbReference type="SUPFAM" id="SSF103473">
    <property type="entry name" value="MFS general substrate transporter"/>
    <property type="match status" value="1"/>
</dbReference>
<feature type="transmembrane region" description="Helical" evidence="1">
    <location>
        <begin position="12"/>
        <end position="37"/>
    </location>
</feature>